<sequence length="685" mass="75456">MITKTDCVLWLMLILLWPTTKAAAAATGLNAKPNCPEKCGEVTIPYPFGIGENCALNNHFILQCNHNSELLLGTSNISVLEISVESGTISGSILTAKRCYSGSGAIISDSVSSTNLGEGPFTFSDTRNKLMGSGCDTLALMTDPTQGFISGCASFCAAETPSVNTTKDFCSGLGCCQIPFPRSVKTLNLSLSTFYYHNRTLNIRPCDYAFLVDGTSDVRLLSGSVEEEFRFSNGTIEWVVKEQRCETSIHLADYACRDNTDCIYSENGQGYRCLCKQGFHGNPYLGCYDIDECKEPTKYKCDGTCKDTIGNYTCHCPLGKHGDGKVGCEGLGITKIFAIIGAIIVAVIFGVLILILRKERRKQRNFLKNGGIILQHQRVRIFKAAELEKATKNYDDSHLLGEGGFGSVYKGVLPDNTQVAVKKPRETDKIQINKEFQQELGIISQVNHKNVKHRLRIAVETALALDYFHSLASPPIIHGDVKSTNILLDENYIAKVADFGASMLISLDQITTATKIQGTFGYLDPEYVVSGILTEKSDVYGYGVVLVELLTGLKPGFFLTSDNQKINMVHHFLCCIENNSLFQILGFKVADKIEMEEIQTVAELAKKCVSSIGIQRPTMKEVAEELDRLKRLHDSLWAQENSKETEHLLGESSKNSKSEHSTAMASRQDNQTAISFDIENYSYSV</sequence>
<evidence type="ECO:0000313" key="1">
    <source>
        <dbReference type="EMBL" id="KAJ4724680.1"/>
    </source>
</evidence>
<protein>
    <submittedName>
        <fullName evidence="1">Kinase</fullName>
    </submittedName>
</protein>
<dbReference type="Proteomes" id="UP001164539">
    <property type="component" value="Chromosome 2"/>
</dbReference>
<reference evidence="1 2" key="1">
    <citation type="journal article" date="2023" name="Science">
        <title>Complex scaffold remodeling in plant triterpene biosynthesis.</title>
        <authorList>
            <person name="De La Pena R."/>
            <person name="Hodgson H."/>
            <person name="Liu J.C."/>
            <person name="Stephenson M.J."/>
            <person name="Martin A.C."/>
            <person name="Owen C."/>
            <person name="Harkess A."/>
            <person name="Leebens-Mack J."/>
            <person name="Jimenez L.E."/>
            <person name="Osbourn A."/>
            <person name="Sattely E.S."/>
        </authorList>
    </citation>
    <scope>NUCLEOTIDE SEQUENCE [LARGE SCALE GENOMIC DNA]</scope>
    <source>
        <strain evidence="2">cv. JPN11</strain>
        <tissue evidence="1">Leaf</tissue>
    </source>
</reference>
<keyword evidence="1" id="KW-0808">Transferase</keyword>
<evidence type="ECO:0000313" key="2">
    <source>
        <dbReference type="Proteomes" id="UP001164539"/>
    </source>
</evidence>
<accession>A0ACC1YPZ9</accession>
<dbReference type="EMBL" id="CM051395">
    <property type="protein sequence ID" value="KAJ4724680.1"/>
    <property type="molecule type" value="Genomic_DNA"/>
</dbReference>
<comment type="caution">
    <text evidence="1">The sequence shown here is derived from an EMBL/GenBank/DDBJ whole genome shotgun (WGS) entry which is preliminary data.</text>
</comment>
<proteinExistence type="predicted"/>
<keyword evidence="1" id="KW-0418">Kinase</keyword>
<keyword evidence="2" id="KW-1185">Reference proteome</keyword>
<name>A0ACC1YPZ9_MELAZ</name>
<organism evidence="1 2">
    <name type="scientific">Melia azedarach</name>
    <name type="common">Chinaberry tree</name>
    <dbReference type="NCBI Taxonomy" id="155640"/>
    <lineage>
        <taxon>Eukaryota</taxon>
        <taxon>Viridiplantae</taxon>
        <taxon>Streptophyta</taxon>
        <taxon>Embryophyta</taxon>
        <taxon>Tracheophyta</taxon>
        <taxon>Spermatophyta</taxon>
        <taxon>Magnoliopsida</taxon>
        <taxon>eudicotyledons</taxon>
        <taxon>Gunneridae</taxon>
        <taxon>Pentapetalae</taxon>
        <taxon>rosids</taxon>
        <taxon>malvids</taxon>
        <taxon>Sapindales</taxon>
        <taxon>Meliaceae</taxon>
        <taxon>Melia</taxon>
    </lineage>
</organism>
<gene>
    <name evidence="1" type="ORF">OWV82_003639</name>
</gene>